<keyword evidence="1" id="KW-0732">Signal</keyword>
<keyword evidence="3" id="KW-1185">Reference proteome</keyword>
<name>A0ABU6DGZ1_9BACL</name>
<dbReference type="EMBL" id="JAROBY010000041">
    <property type="protein sequence ID" value="MEB4797008.1"/>
    <property type="molecule type" value="Genomic_DNA"/>
</dbReference>
<feature type="signal peptide" evidence="1">
    <location>
        <begin position="1"/>
        <end position="22"/>
    </location>
</feature>
<evidence type="ECO:0000313" key="3">
    <source>
        <dbReference type="Proteomes" id="UP001355653"/>
    </source>
</evidence>
<organism evidence="2 3">
    <name type="scientific">Paenibacillus chondroitinus</name>
    <dbReference type="NCBI Taxonomy" id="59842"/>
    <lineage>
        <taxon>Bacteria</taxon>
        <taxon>Bacillati</taxon>
        <taxon>Bacillota</taxon>
        <taxon>Bacilli</taxon>
        <taxon>Bacillales</taxon>
        <taxon>Paenibacillaceae</taxon>
        <taxon>Paenibacillus</taxon>
    </lineage>
</organism>
<accession>A0ABU6DGZ1</accession>
<evidence type="ECO:0000256" key="1">
    <source>
        <dbReference type="SAM" id="SignalP"/>
    </source>
</evidence>
<feature type="chain" id="PRO_5046354911" evidence="1">
    <location>
        <begin position="23"/>
        <end position="229"/>
    </location>
</feature>
<dbReference type="RefSeq" id="WP_127458032.1">
    <property type="nucleotide sequence ID" value="NZ_JAROBY010000041.1"/>
</dbReference>
<evidence type="ECO:0000313" key="2">
    <source>
        <dbReference type="EMBL" id="MEB4797008.1"/>
    </source>
</evidence>
<gene>
    <name evidence="2" type="ORF">P5G65_24205</name>
</gene>
<reference evidence="2 3" key="1">
    <citation type="submission" date="2023-03" db="EMBL/GenBank/DDBJ databases">
        <title>Bacillus Genome Sequencing.</title>
        <authorList>
            <person name="Dunlap C."/>
        </authorList>
    </citation>
    <scope>NUCLEOTIDE SEQUENCE [LARGE SCALE GENOMIC DNA]</scope>
    <source>
        <strain evidence="2 3">NRS-1351</strain>
    </source>
</reference>
<proteinExistence type="predicted"/>
<protein>
    <submittedName>
        <fullName evidence="2">Uncharacterized protein</fullName>
    </submittedName>
</protein>
<comment type="caution">
    <text evidence="2">The sequence shown here is derived from an EMBL/GenBank/DDBJ whole genome shotgun (WGS) entry which is preliminary data.</text>
</comment>
<dbReference type="Proteomes" id="UP001355653">
    <property type="component" value="Unassembled WGS sequence"/>
</dbReference>
<sequence length="229" mass="24611">MFKVIVSTALALVISIPSIASAEQTKAVNKDIQVNFANNVTNNLSKEDISKITSQLSPTATSITIVESAPINTVNNGGISPLGNQCMEGAVFQNASQIGSYQFKKKGTDGDGTRYINKTGSNISFTSTFSTSFTMGGEINGEAKWGWGPIEAKAGFKISGSYTWSTSEASTVTVRPHYQGWNEYGTLNDTWTGYYAYLNTDCTTSNGVYITATGPRQKAVVANEIWANY</sequence>